<evidence type="ECO:0000256" key="6">
    <source>
        <dbReference type="RuleBase" id="RU003660"/>
    </source>
</evidence>
<dbReference type="PROSITE" id="PS00053">
    <property type="entry name" value="RIBOSOMAL_S8"/>
    <property type="match status" value="1"/>
</dbReference>
<comment type="function">
    <text evidence="1">One of the primary rRNA binding proteins, it binds directly to 16S rRNA central domain where it helps coordinate assembly of the platform of the 30S subunit.</text>
</comment>
<dbReference type="SUPFAM" id="SSF54495">
    <property type="entry name" value="UBC-like"/>
    <property type="match status" value="1"/>
</dbReference>
<reference evidence="8 9" key="1">
    <citation type="submission" date="2019-12" db="EMBL/GenBank/DDBJ databases">
        <authorList>
            <person name="Alioto T."/>
            <person name="Alioto T."/>
            <person name="Gomez Garrido J."/>
        </authorList>
    </citation>
    <scope>NUCLEOTIDE SEQUENCE [LARGE SCALE GENOMIC DNA]</scope>
</reference>
<feature type="compositionally biased region" description="Basic and acidic residues" evidence="7">
    <location>
        <begin position="360"/>
        <end position="369"/>
    </location>
</feature>
<evidence type="ECO:0000256" key="5">
    <source>
        <dbReference type="ARBA" id="ARBA00035153"/>
    </source>
</evidence>
<dbReference type="GO" id="GO:1990904">
    <property type="term" value="C:ribonucleoprotein complex"/>
    <property type="evidence" value="ECO:0007669"/>
    <property type="project" value="UniProtKB-KW"/>
</dbReference>
<keyword evidence="3 6" id="KW-0689">Ribosomal protein</keyword>
<dbReference type="Gene3D" id="3.10.110.10">
    <property type="entry name" value="Ubiquitin Conjugating Enzyme"/>
    <property type="match status" value="2"/>
</dbReference>
<keyword evidence="9" id="KW-1185">Reference proteome</keyword>
<dbReference type="SUPFAM" id="SSF56047">
    <property type="entry name" value="Ribosomal protein S8"/>
    <property type="match status" value="1"/>
</dbReference>
<sequence length="379" mass="42684">MGRRILNDALRTIVNAEKRGFASAELKPISNVMASFLQIMKYRGYIKDFQVHDPHRVGRITVELLGRINDCRAITYRQDIKAHNIKNYKTDTLPTHQWGYVVITTPNGVLDHEEAIRQNVGGQVLGEWFCTFISLLRDHGRTLNVLEAFLEMSSGKDTGEATETRSYKNFTIDEVVAIAREYTRTEATAAGFSPERFGFSSSSVYTKSRIKIRAGVLSSHDWSGRYEQEQEMEIEALEAILMDDFKEIHSSESGLSTSPRCFQITLSPQEKLEQEASENLGMAMVYTLVTSAKEWLSEKFAEDDGTDNAEEDSAVKDDKGAAPVAEGSDEDEEDVDFDDDDDDDDDDDNDDFEDDEDDMLEHYVAEKSDSSAPSSRRGN</sequence>
<evidence type="ECO:0000313" key="8">
    <source>
        <dbReference type="EMBL" id="CAA2984853.1"/>
    </source>
</evidence>
<dbReference type="OrthoDB" id="10250260at2759"/>
<keyword evidence="4 6" id="KW-0687">Ribonucleoprotein</keyword>
<feature type="compositionally biased region" description="Acidic residues" evidence="7">
    <location>
        <begin position="327"/>
        <end position="359"/>
    </location>
</feature>
<feature type="compositionally biased region" description="Polar residues" evidence="7">
    <location>
        <begin position="370"/>
        <end position="379"/>
    </location>
</feature>
<feature type="compositionally biased region" description="Acidic residues" evidence="7">
    <location>
        <begin position="303"/>
        <end position="312"/>
    </location>
</feature>
<comment type="similarity">
    <text evidence="2 6">Belongs to the universal ribosomal protein uS8 family.</text>
</comment>
<evidence type="ECO:0000256" key="3">
    <source>
        <dbReference type="ARBA" id="ARBA00022980"/>
    </source>
</evidence>
<evidence type="ECO:0000256" key="1">
    <source>
        <dbReference type="ARBA" id="ARBA00002569"/>
    </source>
</evidence>
<proteinExistence type="inferred from homology"/>
<protein>
    <recommendedName>
        <fullName evidence="5">Small ribosomal subunit protein uS8c</fullName>
    </recommendedName>
</protein>
<name>A0A8S0RZY7_OLEEU</name>
<accession>A0A8S0RZY7</accession>
<dbReference type="GO" id="GO:0006412">
    <property type="term" value="P:translation"/>
    <property type="evidence" value="ECO:0007669"/>
    <property type="project" value="InterPro"/>
</dbReference>
<dbReference type="Gene3D" id="3.30.1490.10">
    <property type="match status" value="1"/>
</dbReference>
<dbReference type="GO" id="GO:0003735">
    <property type="term" value="F:structural constituent of ribosome"/>
    <property type="evidence" value="ECO:0007669"/>
    <property type="project" value="InterPro"/>
</dbReference>
<dbReference type="InterPro" id="IPR035987">
    <property type="entry name" value="Ribosomal_uS8_sf"/>
</dbReference>
<dbReference type="InterPro" id="IPR016135">
    <property type="entry name" value="UBQ-conjugating_enzyme/RWD"/>
</dbReference>
<dbReference type="Proteomes" id="UP000594638">
    <property type="component" value="Unassembled WGS sequence"/>
</dbReference>
<gene>
    <name evidence="8" type="ORF">OLEA9_A120628</name>
</gene>
<evidence type="ECO:0000256" key="4">
    <source>
        <dbReference type="ARBA" id="ARBA00023274"/>
    </source>
</evidence>
<comment type="caution">
    <text evidence="8">The sequence shown here is derived from an EMBL/GenBank/DDBJ whole genome shotgun (WGS) entry which is preliminary data.</text>
</comment>
<dbReference type="InterPro" id="IPR047863">
    <property type="entry name" value="Ribosomal_uS8_CS"/>
</dbReference>
<evidence type="ECO:0000313" key="9">
    <source>
        <dbReference type="Proteomes" id="UP000594638"/>
    </source>
</evidence>
<dbReference type="Gramene" id="OE9A120628T1">
    <property type="protein sequence ID" value="OE9A120628C1"/>
    <property type="gene ID" value="OE9A120628"/>
</dbReference>
<organism evidence="8 9">
    <name type="scientific">Olea europaea subsp. europaea</name>
    <dbReference type="NCBI Taxonomy" id="158383"/>
    <lineage>
        <taxon>Eukaryota</taxon>
        <taxon>Viridiplantae</taxon>
        <taxon>Streptophyta</taxon>
        <taxon>Embryophyta</taxon>
        <taxon>Tracheophyta</taxon>
        <taxon>Spermatophyta</taxon>
        <taxon>Magnoliopsida</taxon>
        <taxon>eudicotyledons</taxon>
        <taxon>Gunneridae</taxon>
        <taxon>Pentapetalae</taxon>
        <taxon>asterids</taxon>
        <taxon>lamiids</taxon>
        <taxon>Lamiales</taxon>
        <taxon>Oleaceae</taxon>
        <taxon>Oleeae</taxon>
        <taxon>Olea</taxon>
    </lineage>
</organism>
<dbReference type="InterPro" id="IPR000630">
    <property type="entry name" value="Ribosomal_uS8"/>
</dbReference>
<dbReference type="FunFam" id="3.30.1370.30:FF:000001">
    <property type="entry name" value="40S ribosomal protein S15a"/>
    <property type="match status" value="1"/>
</dbReference>
<feature type="region of interest" description="Disordered" evidence="7">
    <location>
        <begin position="301"/>
        <end position="379"/>
    </location>
</feature>
<dbReference type="Pfam" id="PF00410">
    <property type="entry name" value="Ribosomal_S8"/>
    <property type="match status" value="1"/>
</dbReference>
<evidence type="ECO:0000256" key="2">
    <source>
        <dbReference type="ARBA" id="ARBA00006471"/>
    </source>
</evidence>
<dbReference type="Gene3D" id="3.30.1370.30">
    <property type="match status" value="1"/>
</dbReference>
<dbReference type="AlphaFoldDB" id="A0A8S0RZY7"/>
<evidence type="ECO:0000256" key="7">
    <source>
        <dbReference type="SAM" id="MobiDB-lite"/>
    </source>
</evidence>
<dbReference type="PANTHER" id="PTHR11758">
    <property type="entry name" value="40S RIBOSOMAL PROTEIN S15A"/>
    <property type="match status" value="1"/>
</dbReference>
<dbReference type="CDD" id="cd23823">
    <property type="entry name" value="RWD_GCN2"/>
    <property type="match status" value="1"/>
</dbReference>
<dbReference type="EMBL" id="CACTIH010003779">
    <property type="protein sequence ID" value="CAA2984853.1"/>
    <property type="molecule type" value="Genomic_DNA"/>
</dbReference>
<dbReference type="GO" id="GO:0005840">
    <property type="term" value="C:ribosome"/>
    <property type="evidence" value="ECO:0007669"/>
    <property type="project" value="UniProtKB-KW"/>
</dbReference>